<evidence type="ECO:0000259" key="1">
    <source>
        <dbReference type="Pfam" id="PF01610"/>
    </source>
</evidence>
<dbReference type="Proteomes" id="UP001165986">
    <property type="component" value="Unassembled WGS sequence"/>
</dbReference>
<evidence type="ECO:0000313" key="2">
    <source>
        <dbReference type="EMBL" id="MBD6621120.1"/>
    </source>
</evidence>
<dbReference type="RefSeq" id="WP_191762442.1">
    <property type="nucleotide sequence ID" value="NZ_VJXY01000115.1"/>
</dbReference>
<sequence length="121" mass="13919">MLRRQELWKQGDEQLIALLTAQQPELAEVIELGQGFAQLVRTRQREQLDLWLTQAENSILSPFRNFAKSLREDYDAVKAGVTLSVSNGPVEGHINRLKMLKRQMYGRAGIDLLERRFLLAI</sequence>
<accession>A0AA40VVN1</accession>
<evidence type="ECO:0000313" key="3">
    <source>
        <dbReference type="Proteomes" id="UP001165986"/>
    </source>
</evidence>
<keyword evidence="3" id="KW-1185">Reference proteome</keyword>
<dbReference type="EMBL" id="VJXY01000115">
    <property type="protein sequence ID" value="MBD6621120.1"/>
    <property type="molecule type" value="Genomic_DNA"/>
</dbReference>
<dbReference type="Pfam" id="PF01610">
    <property type="entry name" value="DDE_Tnp_ISL3"/>
    <property type="match status" value="1"/>
</dbReference>
<dbReference type="InterPro" id="IPR047951">
    <property type="entry name" value="Transpos_ISL3"/>
</dbReference>
<dbReference type="InterPro" id="IPR002560">
    <property type="entry name" value="Transposase_DDE"/>
</dbReference>
<protein>
    <submittedName>
        <fullName evidence="2">Transposase</fullName>
    </submittedName>
</protein>
<dbReference type="AlphaFoldDB" id="A0AA40VVN1"/>
<dbReference type="PANTHER" id="PTHR33498">
    <property type="entry name" value="TRANSPOSASE FOR INSERTION SEQUENCE ELEMENT IS1557"/>
    <property type="match status" value="1"/>
</dbReference>
<proteinExistence type="predicted"/>
<organism evidence="2 3">
    <name type="scientific">Komarekiella delphini-convector SJRDD-AB1</name>
    <dbReference type="NCBI Taxonomy" id="2593771"/>
    <lineage>
        <taxon>Bacteria</taxon>
        <taxon>Bacillati</taxon>
        <taxon>Cyanobacteriota</taxon>
        <taxon>Cyanophyceae</taxon>
        <taxon>Nostocales</taxon>
        <taxon>Nostocaceae</taxon>
        <taxon>Komarekiella</taxon>
        <taxon>Komarekiella delphini-convector</taxon>
    </lineage>
</organism>
<dbReference type="PANTHER" id="PTHR33498:SF1">
    <property type="entry name" value="TRANSPOSASE FOR INSERTION SEQUENCE ELEMENT IS1557"/>
    <property type="match status" value="1"/>
</dbReference>
<gene>
    <name evidence="2" type="ORF">FNW02_36775</name>
</gene>
<comment type="caution">
    <text evidence="2">The sequence shown here is derived from an EMBL/GenBank/DDBJ whole genome shotgun (WGS) entry which is preliminary data.</text>
</comment>
<name>A0AA40VVN1_9NOST</name>
<reference evidence="2" key="1">
    <citation type="submission" date="2019-07" db="EMBL/GenBank/DDBJ databases">
        <title>Toxilogical consequences of a new and cryptic species of cyanobacteria (Komarekiella delphini-convector) recovered from the epidermis of a bottlenose dolphin and 1500 ft. in the air.</title>
        <authorList>
            <person name="Brown A.O."/>
            <person name="Dvorak P."/>
            <person name="Villanueva C.D."/>
            <person name="Foss A.J."/>
            <person name="Garvey A.D."/>
            <person name="Gibson Q.A."/>
            <person name="Johansen J.R."/>
            <person name="Casamatta D.A."/>
        </authorList>
    </citation>
    <scope>NUCLEOTIDE SEQUENCE</scope>
    <source>
        <strain evidence="2">SJRDD-AB1</strain>
    </source>
</reference>
<feature type="domain" description="Transposase IS204/IS1001/IS1096/IS1165 DDE" evidence="1">
    <location>
        <begin position="1"/>
        <end position="110"/>
    </location>
</feature>